<gene>
    <name evidence="2" type="ORF">NDU88_002336</name>
</gene>
<evidence type="ECO:0000256" key="1">
    <source>
        <dbReference type="SAM" id="MobiDB-lite"/>
    </source>
</evidence>
<name>A0AAV7WQC9_PLEWA</name>
<protein>
    <submittedName>
        <fullName evidence="2">Uncharacterized protein</fullName>
    </submittedName>
</protein>
<organism evidence="2 3">
    <name type="scientific">Pleurodeles waltl</name>
    <name type="common">Iberian ribbed newt</name>
    <dbReference type="NCBI Taxonomy" id="8319"/>
    <lineage>
        <taxon>Eukaryota</taxon>
        <taxon>Metazoa</taxon>
        <taxon>Chordata</taxon>
        <taxon>Craniata</taxon>
        <taxon>Vertebrata</taxon>
        <taxon>Euteleostomi</taxon>
        <taxon>Amphibia</taxon>
        <taxon>Batrachia</taxon>
        <taxon>Caudata</taxon>
        <taxon>Salamandroidea</taxon>
        <taxon>Salamandridae</taxon>
        <taxon>Pleurodelinae</taxon>
        <taxon>Pleurodeles</taxon>
    </lineage>
</organism>
<reference evidence="2" key="1">
    <citation type="journal article" date="2022" name="bioRxiv">
        <title>Sequencing and chromosome-scale assembly of the giantPleurodeles waltlgenome.</title>
        <authorList>
            <person name="Brown T."/>
            <person name="Elewa A."/>
            <person name="Iarovenko S."/>
            <person name="Subramanian E."/>
            <person name="Araus A.J."/>
            <person name="Petzold A."/>
            <person name="Susuki M."/>
            <person name="Suzuki K.-i.T."/>
            <person name="Hayashi T."/>
            <person name="Toyoda A."/>
            <person name="Oliveira C."/>
            <person name="Osipova E."/>
            <person name="Leigh N.D."/>
            <person name="Simon A."/>
            <person name="Yun M.H."/>
        </authorList>
    </citation>
    <scope>NUCLEOTIDE SEQUENCE</scope>
    <source>
        <strain evidence="2">20211129_DDA</strain>
        <tissue evidence="2">Liver</tissue>
    </source>
</reference>
<evidence type="ECO:0000313" key="2">
    <source>
        <dbReference type="EMBL" id="KAJ1214718.1"/>
    </source>
</evidence>
<proteinExistence type="predicted"/>
<feature type="region of interest" description="Disordered" evidence="1">
    <location>
        <begin position="1"/>
        <end position="31"/>
    </location>
</feature>
<dbReference type="EMBL" id="JANPWB010000001">
    <property type="protein sequence ID" value="KAJ1214718.1"/>
    <property type="molecule type" value="Genomic_DNA"/>
</dbReference>
<evidence type="ECO:0000313" key="3">
    <source>
        <dbReference type="Proteomes" id="UP001066276"/>
    </source>
</evidence>
<dbReference type="AlphaFoldDB" id="A0AAV7WQC9"/>
<dbReference type="Proteomes" id="UP001066276">
    <property type="component" value="Chromosome 1_1"/>
</dbReference>
<feature type="compositionally biased region" description="Pro residues" evidence="1">
    <location>
        <begin position="9"/>
        <end position="21"/>
    </location>
</feature>
<keyword evidence="3" id="KW-1185">Reference proteome</keyword>
<feature type="region of interest" description="Disordered" evidence="1">
    <location>
        <begin position="70"/>
        <end position="160"/>
    </location>
</feature>
<accession>A0AAV7WQC9</accession>
<feature type="compositionally biased region" description="Low complexity" evidence="1">
    <location>
        <begin position="122"/>
        <end position="146"/>
    </location>
</feature>
<comment type="caution">
    <text evidence="2">The sequence shown here is derived from an EMBL/GenBank/DDBJ whole genome shotgun (WGS) entry which is preliminary data.</text>
</comment>
<sequence length="160" mass="16509">MFSSARKAPQPPGPALQPEPPLEAHVCRNRGPGAPKGLHFNLALSFASGPGQHRFLFQSPSAHLLRFRRKGGAEGPPAARAAVNSAPQEHEGLRFGGPAHFSSGPPGTPPLASGSRKGGGAPQSPAPVRAVPPQRRAAAGLAAHRLSPLPGSGHQWRGRP</sequence>